<proteinExistence type="predicted"/>
<dbReference type="PANTHER" id="PTHR11439:SF440">
    <property type="entry name" value="INTEGRASE CATALYTIC DOMAIN-CONTAINING PROTEIN"/>
    <property type="match status" value="1"/>
</dbReference>
<evidence type="ECO:0000259" key="1">
    <source>
        <dbReference type="Pfam" id="PF07727"/>
    </source>
</evidence>
<reference evidence="2 3" key="1">
    <citation type="submission" date="2019-08" db="EMBL/GenBank/DDBJ databases">
        <title>Draft genome sequences of two oriental melons (Cucumis melo L. var makuwa).</title>
        <authorList>
            <person name="Kwon S.-Y."/>
        </authorList>
    </citation>
    <scope>NUCLEOTIDE SEQUENCE [LARGE SCALE GENOMIC DNA]</scope>
    <source>
        <strain evidence="3">cv. Chang Bougi</strain>
        <tissue evidence="2">Leaf</tissue>
    </source>
</reference>
<accession>A0A5D3DGJ1</accession>
<dbReference type="AlphaFoldDB" id="A0A5D3DGJ1"/>
<sequence length="394" mass="45428">MYNIEDQKDLTEALSSVDVNLWQKAINDEMDSLESNRTWHLVDLPPPCKAIGCKWVLRKKFKPDGSIDKYKARLVAKGFRQRENMDFFDTFSSVTRITSIRVLISIAVLNNLLIHQMDVKTTFLNGDLEEEIYMEQPEGFIVQAQESKVCKLDKSLYGLKQAPKEWHKKFDNLLMSKGFKVNESNKCIYYKTKDFDMKDLGEADVILDIKITRTENGSFLDQSHYIEKILKKYNYFDSKSAFTPYDSSVKLFKNTGDSVNQSEYASIIGSMRYAADCTKPDIAYAVGLLYRFTSRPSLEHWNAINRVMRYLQKTQDLGLHYNKFPVVHEGYNDADWNFLSDNSKDTSGYIFNIAGGAVAWKSKKHTILVKSTMKSEMITLATANLEARWLRSLL</sequence>
<dbReference type="SUPFAM" id="SSF56672">
    <property type="entry name" value="DNA/RNA polymerases"/>
    <property type="match status" value="1"/>
</dbReference>
<dbReference type="EMBL" id="SSTD01004937">
    <property type="protein sequence ID" value="TYK22685.1"/>
    <property type="molecule type" value="Genomic_DNA"/>
</dbReference>
<gene>
    <name evidence="2" type="ORF">E5676_scaffold195G001310</name>
</gene>
<dbReference type="CDD" id="cd09272">
    <property type="entry name" value="RNase_HI_RT_Ty1"/>
    <property type="match status" value="1"/>
</dbReference>
<protein>
    <submittedName>
        <fullName evidence="2">Retrotransposon protein, putative, Ty1-copia sub-class</fullName>
    </submittedName>
</protein>
<evidence type="ECO:0000313" key="2">
    <source>
        <dbReference type="EMBL" id="TYK22685.1"/>
    </source>
</evidence>
<comment type="caution">
    <text evidence="2">The sequence shown here is derived from an EMBL/GenBank/DDBJ whole genome shotgun (WGS) entry which is preliminary data.</text>
</comment>
<dbReference type="InterPro" id="IPR043502">
    <property type="entry name" value="DNA/RNA_pol_sf"/>
</dbReference>
<dbReference type="Proteomes" id="UP000321947">
    <property type="component" value="Unassembled WGS sequence"/>
</dbReference>
<dbReference type="PANTHER" id="PTHR11439">
    <property type="entry name" value="GAG-POL-RELATED RETROTRANSPOSON"/>
    <property type="match status" value="1"/>
</dbReference>
<dbReference type="Pfam" id="PF07727">
    <property type="entry name" value="RVT_2"/>
    <property type="match status" value="1"/>
</dbReference>
<name>A0A5D3DGJ1_CUCMM</name>
<organism evidence="2 3">
    <name type="scientific">Cucumis melo var. makuwa</name>
    <name type="common">Oriental melon</name>
    <dbReference type="NCBI Taxonomy" id="1194695"/>
    <lineage>
        <taxon>Eukaryota</taxon>
        <taxon>Viridiplantae</taxon>
        <taxon>Streptophyta</taxon>
        <taxon>Embryophyta</taxon>
        <taxon>Tracheophyta</taxon>
        <taxon>Spermatophyta</taxon>
        <taxon>Magnoliopsida</taxon>
        <taxon>eudicotyledons</taxon>
        <taxon>Gunneridae</taxon>
        <taxon>Pentapetalae</taxon>
        <taxon>rosids</taxon>
        <taxon>fabids</taxon>
        <taxon>Cucurbitales</taxon>
        <taxon>Cucurbitaceae</taxon>
        <taxon>Benincaseae</taxon>
        <taxon>Cucumis</taxon>
    </lineage>
</organism>
<evidence type="ECO:0000313" key="3">
    <source>
        <dbReference type="Proteomes" id="UP000321947"/>
    </source>
</evidence>
<dbReference type="InterPro" id="IPR013103">
    <property type="entry name" value="RVT_2"/>
</dbReference>
<feature type="domain" description="Reverse transcriptase Ty1/copia-type" evidence="1">
    <location>
        <begin position="36"/>
        <end position="192"/>
    </location>
</feature>